<name>A0ABT5HG50_9CAUL</name>
<reference evidence="1 2" key="1">
    <citation type="submission" date="2023-01" db="EMBL/GenBank/DDBJ databases">
        <title>Novel species of the genus Asticcacaulis isolated from rivers.</title>
        <authorList>
            <person name="Lu H."/>
        </authorList>
    </citation>
    <scope>NUCLEOTIDE SEQUENCE [LARGE SCALE GENOMIC DNA]</scope>
    <source>
        <strain evidence="1 2">LKC15W</strain>
    </source>
</reference>
<dbReference type="InterPro" id="IPR021795">
    <property type="entry name" value="DUF3363"/>
</dbReference>
<evidence type="ECO:0000313" key="1">
    <source>
        <dbReference type="EMBL" id="MDC7675162.1"/>
    </source>
</evidence>
<dbReference type="Pfam" id="PF11843">
    <property type="entry name" value="DUF3363"/>
    <property type="match status" value="1"/>
</dbReference>
<gene>
    <name evidence="1" type="ORF">PQU98_03415</name>
</gene>
<keyword evidence="2" id="KW-1185">Reference proteome</keyword>
<sequence length="640" mass="70961">MVSKDDEFKPRLGKMRARGEGSFRGQVLHAVQRAGGTRKGGVRFVTKARMGRGRAVIGIRPKGSRHVIIKARFTRLAGKGLGAARAHLKYLQRDGTTRDGRAGALYDRDNDRADGKAFLETCADDRHLFRIIVAPEDGDQYDDLKGLTRRLMSQMEKDLGTGLDWVAVDHFNTGHPHTHIAIRGRDDQGQDLVMARDYISTGIRARAEALVTLDLGPQTDHEIADSLRREIDQPRLTRIDRQLWRDKGADQTVVARHSDAFQHSLRAGRLQTLGAFGLAEDMGGGLWRLSNDMETTLRQMGERGDLIKSLTYDMNGTDLRHAVLHLDASEQAPAIIGEVRRRGELDDFGERQYLAVAATDGRDHVFDIGRLGPADSIEPGMIVRVVSVTPELKPADHTIFRVATANGSLYDIEAHLKADPSATDTFAQTHIRRLEAIRRATGGVERLESGSFVISPSYGENALAYERHQARLKPVQIERLSSLPLERLAQYPGLTWLDREMGPDVSDVAFGGRVGQARIARAAWLASEGMGVPVEGQQVLSPAEREGLRRREWDSIARRVVADGEKPYVPARQGERVEGKLLGYRDTAEGRLAVIERARDFTLVPWRPVLEPHVGKSVAGVFDRGTINWSIGRSRGRGVD</sequence>
<dbReference type="RefSeq" id="WP_272743473.1">
    <property type="nucleotide sequence ID" value="NZ_JAQQKV010000001.1"/>
</dbReference>
<dbReference type="EMBL" id="JAQQKV010000001">
    <property type="protein sequence ID" value="MDC7675162.1"/>
    <property type="molecule type" value="Genomic_DNA"/>
</dbReference>
<evidence type="ECO:0000313" key="2">
    <source>
        <dbReference type="Proteomes" id="UP001218579"/>
    </source>
</evidence>
<dbReference type="Proteomes" id="UP001218579">
    <property type="component" value="Unassembled WGS sequence"/>
</dbReference>
<organism evidence="1 2">
    <name type="scientific">Asticcacaulis machinosus</name>
    <dbReference type="NCBI Taxonomy" id="2984211"/>
    <lineage>
        <taxon>Bacteria</taxon>
        <taxon>Pseudomonadati</taxon>
        <taxon>Pseudomonadota</taxon>
        <taxon>Alphaproteobacteria</taxon>
        <taxon>Caulobacterales</taxon>
        <taxon>Caulobacteraceae</taxon>
        <taxon>Asticcacaulis</taxon>
    </lineage>
</organism>
<accession>A0ABT5HG50</accession>
<proteinExistence type="predicted"/>
<comment type="caution">
    <text evidence="1">The sequence shown here is derived from an EMBL/GenBank/DDBJ whole genome shotgun (WGS) entry which is preliminary data.</text>
</comment>
<protein>
    <submittedName>
        <fullName evidence="1">DUF3363 domain-containing protein</fullName>
    </submittedName>
</protein>